<gene>
    <name evidence="1" type="ORF">CK203_108869</name>
</gene>
<reference evidence="1 2" key="1">
    <citation type="journal article" date="2018" name="PLoS Genet.">
        <title>Population sequencing reveals clonal diversity and ancestral inbreeding in the grapevine cultivar Chardonnay.</title>
        <authorList>
            <person name="Roach M.J."/>
            <person name="Johnson D.L."/>
            <person name="Bohlmann J."/>
            <person name="van Vuuren H.J."/>
            <person name="Jones S.J."/>
            <person name="Pretorius I.S."/>
            <person name="Schmidt S.A."/>
            <person name="Borneman A.R."/>
        </authorList>
    </citation>
    <scope>NUCLEOTIDE SEQUENCE [LARGE SCALE GENOMIC DNA]</scope>
    <source>
        <strain evidence="2">cv. Chardonnay</strain>
        <tissue evidence="1">Leaf</tissue>
    </source>
</reference>
<evidence type="ECO:0000313" key="1">
    <source>
        <dbReference type="EMBL" id="RVW26246.1"/>
    </source>
</evidence>
<dbReference type="Proteomes" id="UP000288805">
    <property type="component" value="Unassembled WGS sequence"/>
</dbReference>
<organism evidence="1 2">
    <name type="scientific">Vitis vinifera</name>
    <name type="common">Grape</name>
    <dbReference type="NCBI Taxonomy" id="29760"/>
    <lineage>
        <taxon>Eukaryota</taxon>
        <taxon>Viridiplantae</taxon>
        <taxon>Streptophyta</taxon>
        <taxon>Embryophyta</taxon>
        <taxon>Tracheophyta</taxon>
        <taxon>Spermatophyta</taxon>
        <taxon>Magnoliopsida</taxon>
        <taxon>eudicotyledons</taxon>
        <taxon>Gunneridae</taxon>
        <taxon>Pentapetalae</taxon>
        <taxon>rosids</taxon>
        <taxon>Vitales</taxon>
        <taxon>Vitaceae</taxon>
        <taxon>Viteae</taxon>
        <taxon>Vitis</taxon>
    </lineage>
</organism>
<proteinExistence type="predicted"/>
<sequence length="55" mass="6359">MAPLGCMIYYNKWVGKLFAKSILESLENGADYGNLIKSMMYYEEKWGPKQLKGYS</sequence>
<comment type="caution">
    <text evidence="1">The sequence shown here is derived from an EMBL/GenBank/DDBJ whole genome shotgun (WGS) entry which is preliminary data.</text>
</comment>
<dbReference type="EMBL" id="QGNW01002023">
    <property type="protein sequence ID" value="RVW26246.1"/>
    <property type="molecule type" value="Genomic_DNA"/>
</dbReference>
<protein>
    <submittedName>
        <fullName evidence="1">Uncharacterized protein</fullName>
    </submittedName>
</protein>
<evidence type="ECO:0000313" key="2">
    <source>
        <dbReference type="Proteomes" id="UP000288805"/>
    </source>
</evidence>
<dbReference type="AlphaFoldDB" id="A0A438CSQ2"/>
<accession>A0A438CSQ2</accession>
<name>A0A438CSQ2_VITVI</name>